<evidence type="ECO:0000313" key="2">
    <source>
        <dbReference type="Proteomes" id="UP000050790"/>
    </source>
</evidence>
<accession>A0AA84ZQI0</accession>
<organism evidence="2 3">
    <name type="scientific">Schistosoma margrebowiei</name>
    <dbReference type="NCBI Taxonomy" id="48269"/>
    <lineage>
        <taxon>Eukaryota</taxon>
        <taxon>Metazoa</taxon>
        <taxon>Spiralia</taxon>
        <taxon>Lophotrochozoa</taxon>
        <taxon>Platyhelminthes</taxon>
        <taxon>Trematoda</taxon>
        <taxon>Digenea</taxon>
        <taxon>Strigeidida</taxon>
        <taxon>Schistosomatoidea</taxon>
        <taxon>Schistosomatidae</taxon>
        <taxon>Schistosoma</taxon>
    </lineage>
</organism>
<evidence type="ECO:0000256" key="1">
    <source>
        <dbReference type="SAM" id="MobiDB-lite"/>
    </source>
</evidence>
<name>A0AA84ZQI0_9TREM</name>
<dbReference type="WBParaSite" id="SMRG1_39970.2">
    <property type="protein sequence ID" value="SMRG1_39970.2"/>
    <property type="gene ID" value="SMRG1_39970"/>
</dbReference>
<dbReference type="Proteomes" id="UP000050790">
    <property type="component" value="Unassembled WGS sequence"/>
</dbReference>
<reference evidence="3 4" key="1">
    <citation type="submission" date="2023-11" db="UniProtKB">
        <authorList>
            <consortium name="WormBaseParasite"/>
        </authorList>
    </citation>
    <scope>IDENTIFICATION</scope>
</reference>
<protein>
    <submittedName>
        <fullName evidence="3 4">Uncharacterized protein</fullName>
    </submittedName>
</protein>
<proteinExistence type="predicted"/>
<evidence type="ECO:0000313" key="4">
    <source>
        <dbReference type="WBParaSite" id="SMRG1_39970.2"/>
    </source>
</evidence>
<feature type="region of interest" description="Disordered" evidence="1">
    <location>
        <begin position="45"/>
        <end position="75"/>
    </location>
</feature>
<sequence>MLRCSFHGARTSCINYEVAHETNFRNINNSITLFSCPNPIRTQDHDGRRLNNYNNHSRENMGDNASKNSKAVNKDPNIAVRPTESSILGITGHRLAIRGCCELLIRDYNSSHILCEFLVSETGLSILKSLEVKSDGKTSRICGYYKLTLNSRLLKQTCTKGRS</sequence>
<evidence type="ECO:0000313" key="3">
    <source>
        <dbReference type="WBParaSite" id="SMRG1_39930.1"/>
    </source>
</evidence>
<dbReference type="AlphaFoldDB" id="A0AA84ZQI0"/>
<dbReference type="WBParaSite" id="SMRG1_39930.1">
    <property type="protein sequence ID" value="SMRG1_39930.1"/>
    <property type="gene ID" value="SMRG1_39930"/>
</dbReference>